<feature type="signal peptide" evidence="2">
    <location>
        <begin position="1"/>
        <end position="23"/>
    </location>
</feature>
<evidence type="ECO:0000313" key="3">
    <source>
        <dbReference type="EMBL" id="GEL75136.1"/>
    </source>
</evidence>
<accession>A0A511HNH7</accession>
<dbReference type="RefSeq" id="WP_090491939.1">
    <property type="nucleotide sequence ID" value="NZ_BJVY01000061.1"/>
</dbReference>
<evidence type="ECO:0000256" key="1">
    <source>
        <dbReference type="SAM" id="MobiDB-lite"/>
    </source>
</evidence>
<evidence type="ECO:0000256" key="2">
    <source>
        <dbReference type="SAM" id="SignalP"/>
    </source>
</evidence>
<feature type="chain" id="PRO_5021986708" evidence="2">
    <location>
        <begin position="24"/>
        <end position="252"/>
    </location>
</feature>
<protein>
    <submittedName>
        <fullName evidence="3">Uncharacterized protein</fullName>
    </submittedName>
</protein>
<sequence length="252" mass="28270">MGVACVAAALLFALWNGAGRAPAPPPEAPPPAPSVTASVPPAPPAAQPLVEPPAEDATPVVISEPAAPGEAVGQRRPRFRVDDLRDEMMASNPDLAQFRTLQRKVLLKPEEREQLRGIYKDRARIEVARRDLLAESEQTYSDDNQFRRMYRVEYLGMALEWKDNPERAHLLDTVESLVMARNIRSTQDLDVRRSLSGDKVEMMMILLHNDRARAEQLLAQSRGTPYEPLLEYARVRFDALWALARQQQTSNP</sequence>
<evidence type="ECO:0000313" key="4">
    <source>
        <dbReference type="Proteomes" id="UP000321224"/>
    </source>
</evidence>
<keyword evidence="2" id="KW-0732">Signal</keyword>
<gene>
    <name evidence="3" type="ORF">MVI01_69200</name>
</gene>
<reference evidence="3 4" key="1">
    <citation type="submission" date="2019-07" db="EMBL/GenBank/DDBJ databases">
        <title>Whole genome shotgun sequence of Myxococcus virescens NBRC 100334.</title>
        <authorList>
            <person name="Hosoyama A."/>
            <person name="Uohara A."/>
            <person name="Ohji S."/>
            <person name="Ichikawa N."/>
        </authorList>
    </citation>
    <scope>NUCLEOTIDE SEQUENCE [LARGE SCALE GENOMIC DNA]</scope>
    <source>
        <strain evidence="3 4">NBRC 100334</strain>
    </source>
</reference>
<dbReference type="EMBL" id="BJVY01000061">
    <property type="protein sequence ID" value="GEL75136.1"/>
    <property type="molecule type" value="Genomic_DNA"/>
</dbReference>
<dbReference type="Proteomes" id="UP000321224">
    <property type="component" value="Unassembled WGS sequence"/>
</dbReference>
<comment type="caution">
    <text evidence="3">The sequence shown here is derived from an EMBL/GenBank/DDBJ whole genome shotgun (WGS) entry which is preliminary data.</text>
</comment>
<feature type="compositionally biased region" description="Pro residues" evidence="1">
    <location>
        <begin position="22"/>
        <end position="33"/>
    </location>
</feature>
<dbReference type="AlphaFoldDB" id="A0A511HNH7"/>
<feature type="region of interest" description="Disordered" evidence="1">
    <location>
        <begin position="20"/>
        <end position="53"/>
    </location>
</feature>
<name>A0A511HNH7_9BACT</name>
<proteinExistence type="predicted"/>
<organism evidence="3 4">
    <name type="scientific">Myxococcus virescens</name>
    <dbReference type="NCBI Taxonomy" id="83456"/>
    <lineage>
        <taxon>Bacteria</taxon>
        <taxon>Pseudomonadati</taxon>
        <taxon>Myxococcota</taxon>
        <taxon>Myxococcia</taxon>
        <taxon>Myxococcales</taxon>
        <taxon>Cystobacterineae</taxon>
        <taxon>Myxococcaceae</taxon>
        <taxon>Myxococcus</taxon>
    </lineage>
</organism>